<accession>A0A0A9FWR8</accession>
<dbReference type="AlphaFoldDB" id="A0A0A9FWR8"/>
<reference evidence="1" key="1">
    <citation type="submission" date="2014-09" db="EMBL/GenBank/DDBJ databases">
        <authorList>
            <person name="Magalhaes I.L.F."/>
            <person name="Oliveira U."/>
            <person name="Santos F.R."/>
            <person name="Vidigal T.H.D.A."/>
            <person name="Brescovit A.D."/>
            <person name="Santos A.J."/>
        </authorList>
    </citation>
    <scope>NUCLEOTIDE SEQUENCE</scope>
    <source>
        <tissue evidence="1">Shoot tissue taken approximately 20 cm above the soil surface</tissue>
    </source>
</reference>
<sequence length="29" mass="3263">MCIYLLQLGKLKESDMPSNSILLAIKRPS</sequence>
<proteinExistence type="predicted"/>
<reference evidence="1" key="2">
    <citation type="journal article" date="2015" name="Data Brief">
        <title>Shoot transcriptome of the giant reed, Arundo donax.</title>
        <authorList>
            <person name="Barrero R.A."/>
            <person name="Guerrero F.D."/>
            <person name="Moolhuijzen P."/>
            <person name="Goolsby J.A."/>
            <person name="Tidwell J."/>
            <person name="Bellgard S.E."/>
            <person name="Bellgard M.I."/>
        </authorList>
    </citation>
    <scope>NUCLEOTIDE SEQUENCE</scope>
    <source>
        <tissue evidence="1">Shoot tissue taken approximately 20 cm above the soil surface</tissue>
    </source>
</reference>
<protein>
    <submittedName>
        <fullName evidence="1">Uncharacterized protein</fullName>
    </submittedName>
</protein>
<evidence type="ECO:0000313" key="1">
    <source>
        <dbReference type="EMBL" id="JAE15644.1"/>
    </source>
</evidence>
<dbReference type="EMBL" id="GBRH01182252">
    <property type="protein sequence ID" value="JAE15644.1"/>
    <property type="molecule type" value="Transcribed_RNA"/>
</dbReference>
<name>A0A0A9FWR8_ARUDO</name>
<organism evidence="1">
    <name type="scientific">Arundo donax</name>
    <name type="common">Giant reed</name>
    <name type="synonym">Donax arundinaceus</name>
    <dbReference type="NCBI Taxonomy" id="35708"/>
    <lineage>
        <taxon>Eukaryota</taxon>
        <taxon>Viridiplantae</taxon>
        <taxon>Streptophyta</taxon>
        <taxon>Embryophyta</taxon>
        <taxon>Tracheophyta</taxon>
        <taxon>Spermatophyta</taxon>
        <taxon>Magnoliopsida</taxon>
        <taxon>Liliopsida</taxon>
        <taxon>Poales</taxon>
        <taxon>Poaceae</taxon>
        <taxon>PACMAD clade</taxon>
        <taxon>Arundinoideae</taxon>
        <taxon>Arundineae</taxon>
        <taxon>Arundo</taxon>
    </lineage>
</organism>